<evidence type="ECO:0000256" key="4">
    <source>
        <dbReference type="ARBA" id="ARBA00022679"/>
    </source>
</evidence>
<sequence length="513" mass="57562">MQMTAKNHPSPSTFGWALLLLAMATAVLLRFVNLGTWPPGLYRDEAFNGLDGLRVLAGEFPLFFTTNNGREPLYIYLTALSVGLFGRSVLAVRLAAAVVGSLTTWLTYRLGQTWFGWRVGVLMAWLWAITLWPVHLSRVGLRTIFLPAVLSLTFWLGTEAYRRQSAEGASRWWLAAGVAYGFGFYTYLAIRFTPLLLLALAVFLLWRGERRRVFAGVGWFLLGTAVTLLPLALFYSQNPDLLLGRTGQVSIFNPAINGGDFWGTLWRQLGRAFGLFVWRGDTILRHNPAGRPLFDWLMAVPFLLGVVYCLRHWRRPAVTAVLLWTIIMLGPTILAEDAPHFLRGVGILPAALFFPALGLNWLWQWTRLPQTVRGGLITLLMAGSLWLTVRDYVNYSQQPDTAFLFEAGARELAESINAEDGGTAVYLDLWFWDESSQKGWASIPFLTDLSQVQLYRPENSLPPAAAGQPTSLYAWPYGDLEFVPRLFADQAVVMVENGRLSRGDLEPEPYSLY</sequence>
<evidence type="ECO:0000313" key="10">
    <source>
        <dbReference type="EMBL" id="VAW43157.1"/>
    </source>
</evidence>
<feature type="transmembrane region" description="Helical" evidence="8">
    <location>
        <begin position="13"/>
        <end position="33"/>
    </location>
</feature>
<dbReference type="Pfam" id="PF13231">
    <property type="entry name" value="PMT_2"/>
    <property type="match status" value="1"/>
</dbReference>
<feature type="transmembrane region" description="Helical" evidence="8">
    <location>
        <begin position="317"/>
        <end position="335"/>
    </location>
</feature>
<name>A0A3B0VXI8_9ZZZZ</name>
<evidence type="ECO:0000256" key="5">
    <source>
        <dbReference type="ARBA" id="ARBA00022692"/>
    </source>
</evidence>
<feature type="non-terminal residue" evidence="10">
    <location>
        <position position="513"/>
    </location>
</feature>
<dbReference type="InterPro" id="IPR050297">
    <property type="entry name" value="LipidA_mod_glycosyltrf_83"/>
</dbReference>
<dbReference type="AlphaFoldDB" id="A0A3B0VXI8"/>
<keyword evidence="5 8" id="KW-0812">Transmembrane</keyword>
<comment type="subcellular location">
    <subcellularLocation>
        <location evidence="1">Cell membrane</location>
        <topology evidence="1">Multi-pass membrane protein</topology>
    </subcellularLocation>
</comment>
<organism evidence="10">
    <name type="scientific">hydrothermal vent metagenome</name>
    <dbReference type="NCBI Taxonomy" id="652676"/>
    <lineage>
        <taxon>unclassified sequences</taxon>
        <taxon>metagenomes</taxon>
        <taxon>ecological metagenomes</taxon>
    </lineage>
</organism>
<dbReference type="GO" id="GO:0016763">
    <property type="term" value="F:pentosyltransferase activity"/>
    <property type="evidence" value="ECO:0007669"/>
    <property type="project" value="TreeGrafter"/>
</dbReference>
<dbReference type="GO" id="GO:0005886">
    <property type="term" value="C:plasma membrane"/>
    <property type="evidence" value="ECO:0007669"/>
    <property type="project" value="UniProtKB-SubCell"/>
</dbReference>
<proteinExistence type="predicted"/>
<dbReference type="GO" id="GO:0008610">
    <property type="term" value="P:lipid biosynthetic process"/>
    <property type="evidence" value="ECO:0007669"/>
    <property type="project" value="UniProtKB-ARBA"/>
</dbReference>
<keyword evidence="7 8" id="KW-0472">Membrane</keyword>
<evidence type="ECO:0000256" key="6">
    <source>
        <dbReference type="ARBA" id="ARBA00022989"/>
    </source>
</evidence>
<gene>
    <name evidence="10" type="ORF">MNBD_CHLOROFLEXI01-1429</name>
</gene>
<feature type="transmembrane region" description="Helical" evidence="8">
    <location>
        <begin position="293"/>
        <end position="310"/>
    </location>
</feature>
<accession>A0A3B0VXI8</accession>
<feature type="transmembrane region" description="Helical" evidence="8">
    <location>
        <begin position="115"/>
        <end position="132"/>
    </location>
</feature>
<feature type="transmembrane region" description="Helical" evidence="8">
    <location>
        <begin position="341"/>
        <end position="363"/>
    </location>
</feature>
<evidence type="ECO:0000256" key="3">
    <source>
        <dbReference type="ARBA" id="ARBA00022676"/>
    </source>
</evidence>
<evidence type="ECO:0000259" key="9">
    <source>
        <dbReference type="Pfam" id="PF13231"/>
    </source>
</evidence>
<evidence type="ECO:0000256" key="8">
    <source>
        <dbReference type="SAM" id="Phobius"/>
    </source>
</evidence>
<feature type="transmembrane region" description="Helical" evidence="8">
    <location>
        <begin position="213"/>
        <end position="235"/>
    </location>
</feature>
<dbReference type="PANTHER" id="PTHR33908">
    <property type="entry name" value="MANNOSYLTRANSFERASE YKCB-RELATED"/>
    <property type="match status" value="1"/>
</dbReference>
<keyword evidence="4" id="KW-0808">Transferase</keyword>
<dbReference type="InterPro" id="IPR038731">
    <property type="entry name" value="RgtA/B/C-like"/>
</dbReference>
<evidence type="ECO:0000256" key="2">
    <source>
        <dbReference type="ARBA" id="ARBA00022475"/>
    </source>
</evidence>
<reference evidence="10" key="1">
    <citation type="submission" date="2018-06" db="EMBL/GenBank/DDBJ databases">
        <authorList>
            <person name="Zhirakovskaya E."/>
        </authorList>
    </citation>
    <scope>NUCLEOTIDE SEQUENCE</scope>
</reference>
<keyword evidence="6 8" id="KW-1133">Transmembrane helix</keyword>
<keyword evidence="3" id="KW-0328">Glycosyltransferase</keyword>
<protein>
    <recommendedName>
        <fullName evidence="9">Glycosyltransferase RgtA/B/C/D-like domain-containing protein</fullName>
    </recommendedName>
</protein>
<keyword evidence="2" id="KW-1003">Cell membrane</keyword>
<evidence type="ECO:0000256" key="7">
    <source>
        <dbReference type="ARBA" id="ARBA00023136"/>
    </source>
</evidence>
<evidence type="ECO:0000256" key="1">
    <source>
        <dbReference type="ARBA" id="ARBA00004651"/>
    </source>
</evidence>
<feature type="transmembrane region" description="Helical" evidence="8">
    <location>
        <begin position="178"/>
        <end position="206"/>
    </location>
</feature>
<dbReference type="EMBL" id="UOEU01001039">
    <property type="protein sequence ID" value="VAW43157.1"/>
    <property type="molecule type" value="Genomic_DNA"/>
</dbReference>
<feature type="transmembrane region" description="Helical" evidence="8">
    <location>
        <begin position="73"/>
        <end position="95"/>
    </location>
</feature>
<feature type="domain" description="Glycosyltransferase RgtA/B/C/D-like" evidence="9">
    <location>
        <begin position="72"/>
        <end position="231"/>
    </location>
</feature>
<dbReference type="PANTHER" id="PTHR33908:SF11">
    <property type="entry name" value="MEMBRANE PROTEIN"/>
    <property type="match status" value="1"/>
</dbReference>